<dbReference type="InterPro" id="IPR008995">
    <property type="entry name" value="Mo/tungstate-bd_C_term_dom"/>
</dbReference>
<evidence type="ECO:0000256" key="2">
    <source>
        <dbReference type="ARBA" id="ARBA00022475"/>
    </source>
</evidence>
<dbReference type="RefSeq" id="WP_103878849.1">
    <property type="nucleotide sequence ID" value="NZ_FNVG01000002.1"/>
</dbReference>
<keyword evidence="8" id="KW-0472">Membrane</keyword>
<evidence type="ECO:0000256" key="1">
    <source>
        <dbReference type="ARBA" id="ARBA00022448"/>
    </source>
</evidence>
<dbReference type="SUPFAM" id="SSF50331">
    <property type="entry name" value="MOP-like"/>
    <property type="match status" value="1"/>
</dbReference>
<keyword evidence="6 12" id="KW-0067">ATP-binding</keyword>
<dbReference type="PROSITE" id="PS51866">
    <property type="entry name" value="MOP"/>
    <property type="match status" value="1"/>
</dbReference>
<evidence type="ECO:0000256" key="9">
    <source>
        <dbReference type="PROSITE-ProRule" id="PRU01213"/>
    </source>
</evidence>
<evidence type="ECO:0000256" key="3">
    <source>
        <dbReference type="ARBA" id="ARBA00022505"/>
    </source>
</evidence>
<keyword evidence="13" id="KW-1185">Reference proteome</keyword>
<dbReference type="GO" id="GO:0016887">
    <property type="term" value="F:ATP hydrolysis activity"/>
    <property type="evidence" value="ECO:0007669"/>
    <property type="project" value="InterPro"/>
</dbReference>
<keyword evidence="2" id="KW-1003">Cell membrane</keyword>
<evidence type="ECO:0000256" key="7">
    <source>
        <dbReference type="ARBA" id="ARBA00022967"/>
    </source>
</evidence>
<dbReference type="InterPro" id="IPR005116">
    <property type="entry name" value="Transp-assoc_OB_typ1"/>
</dbReference>
<dbReference type="GO" id="GO:0005524">
    <property type="term" value="F:ATP binding"/>
    <property type="evidence" value="ECO:0007669"/>
    <property type="project" value="UniProtKB-KW"/>
</dbReference>
<organism evidence="12 13">
    <name type="scientific">Vibrio hangzhouensis</name>
    <dbReference type="NCBI Taxonomy" id="462991"/>
    <lineage>
        <taxon>Bacteria</taxon>
        <taxon>Pseudomonadati</taxon>
        <taxon>Pseudomonadota</taxon>
        <taxon>Gammaproteobacteria</taxon>
        <taxon>Vibrionales</taxon>
        <taxon>Vibrionaceae</taxon>
        <taxon>Vibrio</taxon>
    </lineage>
</organism>
<accession>A0A1H5TG53</accession>
<dbReference type="GO" id="GO:0015098">
    <property type="term" value="F:molybdate ion transmembrane transporter activity"/>
    <property type="evidence" value="ECO:0007669"/>
    <property type="project" value="InterPro"/>
</dbReference>
<dbReference type="OrthoDB" id="9802264at2"/>
<dbReference type="InterPro" id="IPR050334">
    <property type="entry name" value="Molybdenum_import_ModC"/>
</dbReference>
<dbReference type="InterPro" id="IPR027417">
    <property type="entry name" value="P-loop_NTPase"/>
</dbReference>
<dbReference type="GO" id="GO:0140359">
    <property type="term" value="F:ABC-type transporter activity"/>
    <property type="evidence" value="ECO:0007669"/>
    <property type="project" value="InterPro"/>
</dbReference>
<dbReference type="SUPFAM" id="SSF52540">
    <property type="entry name" value="P-loop containing nucleoside triphosphate hydrolases"/>
    <property type="match status" value="1"/>
</dbReference>
<dbReference type="Pfam" id="PF00005">
    <property type="entry name" value="ABC_tran"/>
    <property type="match status" value="1"/>
</dbReference>
<dbReference type="Gene3D" id="2.40.50.100">
    <property type="match status" value="1"/>
</dbReference>
<dbReference type="NCBIfam" id="TIGR02142">
    <property type="entry name" value="modC_ABC"/>
    <property type="match status" value="1"/>
</dbReference>
<feature type="domain" description="Mop" evidence="11">
    <location>
        <begin position="294"/>
        <end position="359"/>
    </location>
</feature>
<proteinExistence type="predicted"/>
<dbReference type="InterPro" id="IPR003439">
    <property type="entry name" value="ABC_transporter-like_ATP-bd"/>
</dbReference>
<name>A0A1H5TG53_9VIBR</name>
<sequence length="359" mass="39731">MGVMRAQFEVAYSDFHLAVDLSLPAKGVTVLFGRSGSGKTTCLRAIAGLDKQTQGYFSLGGEVWQDNRRRHFVPTYQRELGYVFQQPGLFPHLTVDENLEFGRRRVGAQAQKVDKQTICDLLGIGQLLNRRTHNLSGGESQRVAIARALLTSPKLLLMDEPLSALDNGLKAEILPYLEKLHRELSIPIIYVTHSVAEVTRLADYLVLFEKGQVVACGTVQKIMADPKFESLFGEEMGSVIEARVMHHYQDQITALSAEGNVPLFIPQHVGEIGETHRCRVLASDVSISLIEPVRTSILNVLPAKIIDCAPARKKGEQSVVLELSNKSRLLALITQRSVQQLQLKLGQSVWAQIKSVAIC</sequence>
<keyword evidence="1" id="KW-0813">Transport</keyword>
<evidence type="ECO:0000256" key="4">
    <source>
        <dbReference type="ARBA" id="ARBA00022519"/>
    </source>
</evidence>
<dbReference type="InterPro" id="IPR003593">
    <property type="entry name" value="AAA+_ATPase"/>
</dbReference>
<keyword evidence="5" id="KW-0547">Nucleotide-binding</keyword>
<dbReference type="EMBL" id="FNVG01000002">
    <property type="protein sequence ID" value="SEF61789.1"/>
    <property type="molecule type" value="Genomic_DNA"/>
</dbReference>
<dbReference type="InterPro" id="IPR011868">
    <property type="entry name" value="ModC_ABC_ATP-bd"/>
</dbReference>
<evidence type="ECO:0000256" key="6">
    <source>
        <dbReference type="ARBA" id="ARBA00022840"/>
    </source>
</evidence>
<evidence type="ECO:0000259" key="10">
    <source>
        <dbReference type="PROSITE" id="PS50893"/>
    </source>
</evidence>
<evidence type="ECO:0000259" key="11">
    <source>
        <dbReference type="PROSITE" id="PS51866"/>
    </source>
</evidence>
<evidence type="ECO:0000313" key="12">
    <source>
        <dbReference type="EMBL" id="SEF61789.1"/>
    </source>
</evidence>
<evidence type="ECO:0000313" key="13">
    <source>
        <dbReference type="Proteomes" id="UP000236721"/>
    </source>
</evidence>
<dbReference type="PROSITE" id="PS00211">
    <property type="entry name" value="ABC_TRANSPORTER_1"/>
    <property type="match status" value="1"/>
</dbReference>
<dbReference type="GO" id="GO:0016020">
    <property type="term" value="C:membrane"/>
    <property type="evidence" value="ECO:0007669"/>
    <property type="project" value="InterPro"/>
</dbReference>
<keyword evidence="4" id="KW-0997">Cell inner membrane</keyword>
<feature type="domain" description="ABC transporter" evidence="10">
    <location>
        <begin position="1"/>
        <end position="235"/>
    </location>
</feature>
<evidence type="ECO:0000256" key="8">
    <source>
        <dbReference type="ARBA" id="ARBA00023136"/>
    </source>
</evidence>
<dbReference type="PANTHER" id="PTHR43514:SF10">
    <property type="entry name" value="MOLYBDENUM IMPORT ATP-BINDING PROTEIN MODC 2"/>
    <property type="match status" value="1"/>
</dbReference>
<dbReference type="Proteomes" id="UP000236721">
    <property type="component" value="Unassembled WGS sequence"/>
</dbReference>
<protein>
    <submittedName>
        <fullName evidence="12">Molybdate transport system ATP-binding protein</fullName>
    </submittedName>
</protein>
<dbReference type="PROSITE" id="PS50893">
    <property type="entry name" value="ABC_TRANSPORTER_2"/>
    <property type="match status" value="1"/>
</dbReference>
<dbReference type="AlphaFoldDB" id="A0A1H5TG53"/>
<gene>
    <name evidence="12" type="ORF">SAMN04488244_102247</name>
</gene>
<dbReference type="PANTHER" id="PTHR43514">
    <property type="entry name" value="ABC TRANSPORTER I FAMILY MEMBER 10"/>
    <property type="match status" value="1"/>
</dbReference>
<dbReference type="SMART" id="SM00382">
    <property type="entry name" value="AAA"/>
    <property type="match status" value="1"/>
</dbReference>
<reference evidence="13" key="1">
    <citation type="submission" date="2016-10" db="EMBL/GenBank/DDBJ databases">
        <authorList>
            <person name="Varghese N."/>
            <person name="Submissions S."/>
        </authorList>
    </citation>
    <scope>NUCLEOTIDE SEQUENCE [LARGE SCALE GENOMIC DNA]</scope>
    <source>
        <strain evidence="13">CGMCC 1.7062</strain>
    </source>
</reference>
<evidence type="ECO:0000256" key="5">
    <source>
        <dbReference type="ARBA" id="ARBA00022741"/>
    </source>
</evidence>
<dbReference type="InterPro" id="IPR004606">
    <property type="entry name" value="Mop_domain"/>
</dbReference>
<dbReference type="InterPro" id="IPR017871">
    <property type="entry name" value="ABC_transporter-like_CS"/>
</dbReference>
<keyword evidence="7" id="KW-1278">Translocase</keyword>
<dbReference type="Pfam" id="PF03459">
    <property type="entry name" value="TOBE"/>
    <property type="match status" value="1"/>
</dbReference>
<dbReference type="Gene3D" id="3.40.50.300">
    <property type="entry name" value="P-loop containing nucleotide triphosphate hydrolases"/>
    <property type="match status" value="1"/>
</dbReference>
<keyword evidence="3 9" id="KW-0500">Molybdenum</keyword>